<evidence type="ECO:0000256" key="14">
    <source>
        <dbReference type="ARBA" id="ARBA00022984"/>
    </source>
</evidence>
<dbReference type="InterPro" id="IPR016167">
    <property type="entry name" value="FAD-bd_PCMH_sub1"/>
</dbReference>
<dbReference type="PANTHER" id="PTHR21071">
    <property type="entry name" value="UDP-N-ACETYLENOLPYRUVOYLGLUCOSAMINE REDUCTASE"/>
    <property type="match status" value="1"/>
</dbReference>
<evidence type="ECO:0000256" key="1">
    <source>
        <dbReference type="ARBA" id="ARBA00001974"/>
    </source>
</evidence>
<evidence type="ECO:0000256" key="19">
    <source>
        <dbReference type="ARBA" id="ARBA00048914"/>
    </source>
</evidence>
<protein>
    <recommendedName>
        <fullName evidence="7 20">UDP-N-acetylenolpyruvoylglucosamine reductase</fullName>
        <ecNumber evidence="6 20">1.3.1.98</ecNumber>
    </recommendedName>
    <alternativeName>
        <fullName evidence="18 20">UDP-N-acetylmuramate dehydrogenase</fullName>
    </alternativeName>
</protein>
<keyword evidence="23" id="KW-1185">Reference proteome</keyword>
<dbReference type="InterPro" id="IPR006094">
    <property type="entry name" value="Oxid_FAD_bind_N"/>
</dbReference>
<keyword evidence="8 20" id="KW-0963">Cytoplasm</keyword>
<dbReference type="InterPro" id="IPR016169">
    <property type="entry name" value="FAD-bd_PCMH_sub2"/>
</dbReference>
<keyword evidence="10 20" id="KW-0285">Flavoprotein</keyword>
<evidence type="ECO:0000256" key="18">
    <source>
        <dbReference type="ARBA" id="ARBA00031026"/>
    </source>
</evidence>
<dbReference type="Pfam" id="PF02873">
    <property type="entry name" value="MurB_C"/>
    <property type="match status" value="1"/>
</dbReference>
<evidence type="ECO:0000256" key="4">
    <source>
        <dbReference type="ARBA" id="ARBA00004752"/>
    </source>
</evidence>
<feature type="active site" description="Proton donor" evidence="20">
    <location>
        <position position="245"/>
    </location>
</feature>
<keyword evidence="16 20" id="KW-0131">Cell cycle</keyword>
<dbReference type="PROSITE" id="PS51387">
    <property type="entry name" value="FAD_PCMH"/>
    <property type="match status" value="1"/>
</dbReference>
<dbReference type="SUPFAM" id="SSF56194">
    <property type="entry name" value="Uridine diphospho-N-Acetylenolpyruvylglucosamine reductase, MurB, C-terminal domain"/>
    <property type="match status" value="1"/>
</dbReference>
<dbReference type="NCBIfam" id="NF000755">
    <property type="entry name" value="PRK00046.1"/>
    <property type="match status" value="1"/>
</dbReference>
<reference evidence="22 23" key="1">
    <citation type="submission" date="2020-12" db="EMBL/GenBank/DDBJ databases">
        <title>Comparative genome analysis of fungal antagonists Marinomonas ostreistagni 398 and M. spartinae 468.</title>
        <authorList>
            <person name="Fields J.L."/>
            <person name="Mavrodi O.V."/>
            <person name="Biber P.D."/>
            <person name="Indest K.J."/>
            <person name="Mavrodi D.V."/>
        </authorList>
    </citation>
    <scope>NUCLEOTIDE SEQUENCE [LARGE SCALE GENOMIC DNA]</scope>
    <source>
        <strain evidence="22 23">USM7</strain>
    </source>
</reference>
<dbReference type="EMBL" id="JAEMUH010000002">
    <property type="protein sequence ID" value="MBJ7549438.1"/>
    <property type="molecule type" value="Genomic_DNA"/>
</dbReference>
<dbReference type="Gene3D" id="3.90.78.10">
    <property type="entry name" value="UDP-N-acetylenolpyruvoylglucosamine reductase, C-terminal domain"/>
    <property type="match status" value="1"/>
</dbReference>
<dbReference type="Proteomes" id="UP000598488">
    <property type="component" value="Unassembled WGS sequence"/>
</dbReference>
<feature type="domain" description="FAD-binding PCMH-type" evidence="21">
    <location>
        <begin position="27"/>
        <end position="199"/>
    </location>
</feature>
<evidence type="ECO:0000256" key="12">
    <source>
        <dbReference type="ARBA" id="ARBA00022857"/>
    </source>
</evidence>
<evidence type="ECO:0000256" key="15">
    <source>
        <dbReference type="ARBA" id="ARBA00023002"/>
    </source>
</evidence>
<dbReference type="SUPFAM" id="SSF56176">
    <property type="entry name" value="FAD-binding/transporter-associated domain-like"/>
    <property type="match status" value="1"/>
</dbReference>
<keyword evidence="14 20" id="KW-0573">Peptidoglycan synthesis</keyword>
<keyword evidence="9 20" id="KW-0132">Cell division</keyword>
<keyword evidence="15 20" id="KW-0560">Oxidoreductase</keyword>
<feature type="active site" evidence="20">
    <location>
        <position position="175"/>
    </location>
</feature>
<dbReference type="Gene3D" id="3.30.465.10">
    <property type="match status" value="1"/>
</dbReference>
<evidence type="ECO:0000256" key="20">
    <source>
        <dbReference type="HAMAP-Rule" id="MF_00037"/>
    </source>
</evidence>
<comment type="subcellular location">
    <subcellularLocation>
        <location evidence="3 20">Cytoplasm</location>
    </subcellularLocation>
</comment>
<keyword evidence="11 20" id="KW-0274">FAD</keyword>
<feature type="active site" evidence="20">
    <location>
        <position position="340"/>
    </location>
</feature>
<evidence type="ECO:0000256" key="6">
    <source>
        <dbReference type="ARBA" id="ARBA00012518"/>
    </source>
</evidence>
<gene>
    <name evidence="20 22" type="primary">murB</name>
    <name evidence="22" type="ORF">JHD44_01990</name>
</gene>
<evidence type="ECO:0000256" key="7">
    <source>
        <dbReference type="ARBA" id="ARBA00015188"/>
    </source>
</evidence>
<organism evidence="22 23">
    <name type="scientific">Marinomonas ostreistagni</name>
    <dbReference type="NCBI Taxonomy" id="359209"/>
    <lineage>
        <taxon>Bacteria</taxon>
        <taxon>Pseudomonadati</taxon>
        <taxon>Pseudomonadota</taxon>
        <taxon>Gammaproteobacteria</taxon>
        <taxon>Oceanospirillales</taxon>
        <taxon>Oceanospirillaceae</taxon>
        <taxon>Marinomonas</taxon>
    </lineage>
</organism>
<dbReference type="PANTHER" id="PTHR21071:SF4">
    <property type="entry name" value="UDP-N-ACETYLENOLPYRUVOYLGLUCOSAMINE REDUCTASE"/>
    <property type="match status" value="1"/>
</dbReference>
<evidence type="ECO:0000256" key="10">
    <source>
        <dbReference type="ARBA" id="ARBA00022630"/>
    </source>
</evidence>
<name>A0ABS0Z7M9_9GAMM</name>
<evidence type="ECO:0000259" key="21">
    <source>
        <dbReference type="PROSITE" id="PS51387"/>
    </source>
</evidence>
<comment type="cofactor">
    <cofactor evidence="1 20">
        <name>FAD</name>
        <dbReference type="ChEBI" id="CHEBI:57692"/>
    </cofactor>
</comment>
<dbReference type="InterPro" id="IPR036635">
    <property type="entry name" value="MurB_C_sf"/>
</dbReference>
<evidence type="ECO:0000256" key="13">
    <source>
        <dbReference type="ARBA" id="ARBA00022960"/>
    </source>
</evidence>
<comment type="caution">
    <text evidence="22">The sequence shown here is derived from an EMBL/GenBank/DDBJ whole genome shotgun (WGS) entry which is preliminary data.</text>
</comment>
<dbReference type="InterPro" id="IPR011601">
    <property type="entry name" value="MurB_C"/>
</dbReference>
<keyword evidence="12 20" id="KW-0521">NADP</keyword>
<dbReference type="GO" id="GO:0008762">
    <property type="term" value="F:UDP-N-acetylmuramate dehydrogenase activity"/>
    <property type="evidence" value="ECO:0007669"/>
    <property type="project" value="UniProtKB-EC"/>
</dbReference>
<dbReference type="InterPro" id="IPR036318">
    <property type="entry name" value="FAD-bd_PCMH-like_sf"/>
</dbReference>
<evidence type="ECO:0000256" key="3">
    <source>
        <dbReference type="ARBA" id="ARBA00004496"/>
    </source>
</evidence>
<dbReference type="HAMAP" id="MF_00037">
    <property type="entry name" value="MurB"/>
    <property type="match status" value="1"/>
</dbReference>
<evidence type="ECO:0000256" key="11">
    <source>
        <dbReference type="ARBA" id="ARBA00022827"/>
    </source>
</evidence>
<dbReference type="InterPro" id="IPR016166">
    <property type="entry name" value="FAD-bd_PCMH"/>
</dbReference>
<dbReference type="Gene3D" id="3.30.43.10">
    <property type="entry name" value="Uridine Diphospho-n-acetylenolpyruvylglucosamine Reductase, domain 2"/>
    <property type="match status" value="1"/>
</dbReference>
<evidence type="ECO:0000256" key="8">
    <source>
        <dbReference type="ARBA" id="ARBA00022490"/>
    </source>
</evidence>
<sequence>MNKLETELSIPSIVKTGASLKPFNTFSFDYAAQYFAIVHSEIELFEVICWANSNDLSVTILGGGSNLLIQGDIDGLVIVNKIIGREILHDLADTVTVQFAAGEVWHDCVTWAVDQGLGGIENLALIPGSAGAAPVQNIGAYGVEIKDILQTVKVLDRRSLEIKYFDAHDCDFGYRDSLFKHEWKELYIILAIELRLEKTPKLNLSYGGLNKLLGADSTVREVYDCVCKIRSEKLPNPEKLSNSGSFFKNPIVTNEHYAQLKMKYPDIVAFPYGDSWKLAAGWMNDKAGWKGVRRDGVGVYDKQALVLVNFNCDKADALLQLERDIKSSINGLFDVQLEREPILLGTNE</sequence>
<comment type="pathway">
    <text evidence="4 20">Cell wall biogenesis; peptidoglycan biosynthesis.</text>
</comment>
<evidence type="ECO:0000313" key="22">
    <source>
        <dbReference type="EMBL" id="MBJ7549438.1"/>
    </source>
</evidence>
<dbReference type="RefSeq" id="WP_199460577.1">
    <property type="nucleotide sequence ID" value="NZ_JAEMUH010000002.1"/>
</dbReference>
<evidence type="ECO:0000313" key="23">
    <source>
        <dbReference type="Proteomes" id="UP000598488"/>
    </source>
</evidence>
<dbReference type="Pfam" id="PF01565">
    <property type="entry name" value="FAD_binding_4"/>
    <property type="match status" value="1"/>
</dbReference>
<evidence type="ECO:0000256" key="17">
    <source>
        <dbReference type="ARBA" id="ARBA00023316"/>
    </source>
</evidence>
<keyword evidence="17 20" id="KW-0961">Cell wall biogenesis/degradation</keyword>
<evidence type="ECO:0000256" key="2">
    <source>
        <dbReference type="ARBA" id="ARBA00003921"/>
    </source>
</evidence>
<dbReference type="InterPro" id="IPR003170">
    <property type="entry name" value="MurB"/>
</dbReference>
<comment type="catalytic activity">
    <reaction evidence="19 20">
        <text>UDP-N-acetyl-alpha-D-muramate + NADP(+) = UDP-N-acetyl-3-O-(1-carboxyvinyl)-alpha-D-glucosamine + NADPH + H(+)</text>
        <dbReference type="Rhea" id="RHEA:12248"/>
        <dbReference type="ChEBI" id="CHEBI:15378"/>
        <dbReference type="ChEBI" id="CHEBI:57783"/>
        <dbReference type="ChEBI" id="CHEBI:58349"/>
        <dbReference type="ChEBI" id="CHEBI:68483"/>
        <dbReference type="ChEBI" id="CHEBI:70757"/>
        <dbReference type="EC" id="1.3.1.98"/>
    </reaction>
</comment>
<evidence type="ECO:0000256" key="16">
    <source>
        <dbReference type="ARBA" id="ARBA00023306"/>
    </source>
</evidence>
<comment type="similarity">
    <text evidence="5 20">Belongs to the MurB family.</text>
</comment>
<comment type="function">
    <text evidence="2 20">Cell wall formation.</text>
</comment>
<proteinExistence type="inferred from homology"/>
<dbReference type="EC" id="1.3.1.98" evidence="6 20"/>
<accession>A0ABS0Z7M9</accession>
<evidence type="ECO:0000256" key="5">
    <source>
        <dbReference type="ARBA" id="ARBA00010485"/>
    </source>
</evidence>
<keyword evidence="13 20" id="KW-0133">Cell shape</keyword>
<evidence type="ECO:0000256" key="9">
    <source>
        <dbReference type="ARBA" id="ARBA00022618"/>
    </source>
</evidence>
<dbReference type="NCBIfam" id="TIGR00179">
    <property type="entry name" value="murB"/>
    <property type="match status" value="1"/>
</dbReference>